<protein>
    <submittedName>
        <fullName evidence="1">Uncharacterized protein</fullName>
    </submittedName>
</protein>
<proteinExistence type="predicted"/>
<dbReference type="InterPro" id="IPR029047">
    <property type="entry name" value="HSP70_peptide-bd_sf"/>
</dbReference>
<keyword evidence="2" id="KW-1185">Reference proteome</keyword>
<reference evidence="1 2" key="1">
    <citation type="journal article" date="2016" name="Sci. Rep.">
        <title>The genome sequence of the outbreeding globe artichoke constructed de novo incorporating a phase-aware low-pass sequencing strategy of F1 progeny.</title>
        <authorList>
            <person name="Scaglione D."/>
            <person name="Reyes-Chin-Wo S."/>
            <person name="Acquadro A."/>
            <person name="Froenicke L."/>
            <person name="Portis E."/>
            <person name="Beitel C."/>
            <person name="Tirone M."/>
            <person name="Mauro R."/>
            <person name="Lo Monaco A."/>
            <person name="Mauromicale G."/>
            <person name="Faccioli P."/>
            <person name="Cattivelli L."/>
            <person name="Rieseberg L."/>
            <person name="Michelmore R."/>
            <person name="Lanteri S."/>
        </authorList>
    </citation>
    <scope>NUCLEOTIDE SEQUENCE [LARGE SCALE GENOMIC DNA]</scope>
    <source>
        <strain evidence="1">2C</strain>
    </source>
</reference>
<dbReference type="Proteomes" id="UP000243975">
    <property type="component" value="Unassembled WGS sequence"/>
</dbReference>
<comment type="caution">
    <text evidence="1">The sequence shown here is derived from an EMBL/GenBank/DDBJ whole genome shotgun (WGS) entry which is preliminary data.</text>
</comment>
<sequence length="222" mass="24522">MVSFFPKSETRATWTSAKTYFEPPTLTSDEMGSTSKTTYSTSCLEERREVNDVRQYWSASRKQWRSVSGSSKAITLLIFVQMTIGPRFPRLAASFGGRQIKSSRQIGQISTENVCKAWKKELSLDLSSGAAATAGWITLTSAAPAHVSSGGVPVRSSNHNPLHPRLPHVSFCTEQQEQIDQITDGGGLSKAEIAKMIKDAERYKQEDEVHIKKAMAHKALND</sequence>
<gene>
    <name evidence="1" type="ORF">Ccrd_000915</name>
</gene>
<evidence type="ECO:0000313" key="1">
    <source>
        <dbReference type="EMBL" id="KVH96995.1"/>
    </source>
</evidence>
<dbReference type="Gene3D" id="2.60.34.10">
    <property type="entry name" value="Substrate Binding Domain Of DNAk, Chain A, domain 1"/>
    <property type="match status" value="1"/>
</dbReference>
<dbReference type="AlphaFoldDB" id="A0A103XU80"/>
<organism evidence="1 2">
    <name type="scientific">Cynara cardunculus var. scolymus</name>
    <name type="common">Globe artichoke</name>
    <name type="synonym">Cynara scolymus</name>
    <dbReference type="NCBI Taxonomy" id="59895"/>
    <lineage>
        <taxon>Eukaryota</taxon>
        <taxon>Viridiplantae</taxon>
        <taxon>Streptophyta</taxon>
        <taxon>Embryophyta</taxon>
        <taxon>Tracheophyta</taxon>
        <taxon>Spermatophyta</taxon>
        <taxon>Magnoliopsida</taxon>
        <taxon>eudicotyledons</taxon>
        <taxon>Gunneridae</taxon>
        <taxon>Pentapetalae</taxon>
        <taxon>asterids</taxon>
        <taxon>campanulids</taxon>
        <taxon>Asterales</taxon>
        <taxon>Asteraceae</taxon>
        <taxon>Carduoideae</taxon>
        <taxon>Cardueae</taxon>
        <taxon>Carduinae</taxon>
        <taxon>Cynara</taxon>
    </lineage>
</organism>
<accession>A0A103XU80</accession>
<dbReference type="EMBL" id="LEKV01003904">
    <property type="protein sequence ID" value="KVH96995.1"/>
    <property type="molecule type" value="Genomic_DNA"/>
</dbReference>
<dbReference type="Gramene" id="KVH96995">
    <property type="protein sequence ID" value="KVH96995"/>
    <property type="gene ID" value="Ccrd_000915"/>
</dbReference>
<evidence type="ECO:0000313" key="2">
    <source>
        <dbReference type="Proteomes" id="UP000243975"/>
    </source>
</evidence>
<name>A0A103XU80_CYNCS</name>